<sequence length="123" mass="14435">MKKATKTTLVLIFMLLVLANYYAFIRMADESLSKIDSYLYLRGYYFGIVDIFNSVMKLVVPSFVLWGFIKVSGKHEFYTEINRLYSAMTIPLLLIYIALLPILLYLQNWFYGKWIKAQPPINN</sequence>
<comment type="caution">
    <text evidence="2">The sequence shown here is derived from an EMBL/GenBank/DDBJ whole genome shotgun (WGS) entry which is preliminary data.</text>
</comment>
<feature type="transmembrane region" description="Helical" evidence="1">
    <location>
        <begin position="90"/>
        <end position="110"/>
    </location>
</feature>
<evidence type="ECO:0000256" key="1">
    <source>
        <dbReference type="SAM" id="Phobius"/>
    </source>
</evidence>
<dbReference type="STRING" id="1798689.A3I29_00630"/>
<accession>A0A1F6NAF4</accession>
<keyword evidence="1" id="KW-0472">Membrane</keyword>
<organism evidence="2 3">
    <name type="scientific">Candidatus Magasanikbacteria bacterium RIFCSPLOWO2_02_FULL_44_11</name>
    <dbReference type="NCBI Taxonomy" id="1798689"/>
    <lineage>
        <taxon>Bacteria</taxon>
        <taxon>Candidatus Magasanikiibacteriota</taxon>
    </lineage>
</organism>
<proteinExistence type="predicted"/>
<reference evidence="2 3" key="1">
    <citation type="journal article" date="2016" name="Nat. Commun.">
        <title>Thousands of microbial genomes shed light on interconnected biogeochemical processes in an aquifer system.</title>
        <authorList>
            <person name="Anantharaman K."/>
            <person name="Brown C.T."/>
            <person name="Hug L.A."/>
            <person name="Sharon I."/>
            <person name="Castelle C.J."/>
            <person name="Probst A.J."/>
            <person name="Thomas B.C."/>
            <person name="Singh A."/>
            <person name="Wilkins M.J."/>
            <person name="Karaoz U."/>
            <person name="Brodie E.L."/>
            <person name="Williams K.H."/>
            <person name="Hubbard S.S."/>
            <person name="Banfield J.F."/>
        </authorList>
    </citation>
    <scope>NUCLEOTIDE SEQUENCE [LARGE SCALE GENOMIC DNA]</scope>
</reference>
<name>A0A1F6NAF4_9BACT</name>
<dbReference type="EMBL" id="MFQK01000018">
    <property type="protein sequence ID" value="OGH80892.1"/>
    <property type="molecule type" value="Genomic_DNA"/>
</dbReference>
<feature type="transmembrane region" description="Helical" evidence="1">
    <location>
        <begin position="44"/>
        <end position="69"/>
    </location>
</feature>
<keyword evidence="1" id="KW-1133">Transmembrane helix</keyword>
<evidence type="ECO:0000313" key="2">
    <source>
        <dbReference type="EMBL" id="OGH80892.1"/>
    </source>
</evidence>
<gene>
    <name evidence="2" type="ORF">A3I29_00630</name>
</gene>
<protein>
    <submittedName>
        <fullName evidence="2">Uncharacterized protein</fullName>
    </submittedName>
</protein>
<keyword evidence="1" id="KW-0812">Transmembrane</keyword>
<dbReference type="AlphaFoldDB" id="A0A1F6NAF4"/>
<dbReference type="Proteomes" id="UP000178726">
    <property type="component" value="Unassembled WGS sequence"/>
</dbReference>
<evidence type="ECO:0000313" key="3">
    <source>
        <dbReference type="Proteomes" id="UP000178726"/>
    </source>
</evidence>